<dbReference type="GO" id="GO:0072686">
    <property type="term" value="C:mitotic spindle"/>
    <property type="evidence" value="ECO:0007669"/>
    <property type="project" value="TreeGrafter"/>
</dbReference>
<dbReference type="InterPro" id="IPR027417">
    <property type="entry name" value="P-loop_NTPase"/>
</dbReference>
<dbReference type="PANTHER" id="PTHR47970:SF29">
    <property type="entry name" value="KINESIN FAMILY MEMBER 20B"/>
    <property type="match status" value="1"/>
</dbReference>
<evidence type="ECO:0000259" key="12">
    <source>
        <dbReference type="PROSITE" id="PS50067"/>
    </source>
</evidence>
<accession>A0A8T0FNY0</accession>
<keyword evidence="4 9" id="KW-0547">Nucleotide-binding</keyword>
<evidence type="ECO:0000256" key="5">
    <source>
        <dbReference type="ARBA" id="ARBA00022840"/>
    </source>
</evidence>
<dbReference type="InterPro" id="IPR036961">
    <property type="entry name" value="Kinesin_motor_dom_sf"/>
</dbReference>
<dbReference type="Gene3D" id="1.10.287.1490">
    <property type="match status" value="2"/>
</dbReference>
<dbReference type="GO" id="GO:0051231">
    <property type="term" value="P:spindle elongation"/>
    <property type="evidence" value="ECO:0007669"/>
    <property type="project" value="TreeGrafter"/>
</dbReference>
<dbReference type="SUPFAM" id="SSF52540">
    <property type="entry name" value="P-loop containing nucleoside triphosphate hydrolases"/>
    <property type="match status" value="1"/>
</dbReference>
<evidence type="ECO:0000256" key="3">
    <source>
        <dbReference type="ARBA" id="ARBA00022553"/>
    </source>
</evidence>
<feature type="compositionally biased region" description="Basic and acidic residues" evidence="11">
    <location>
        <begin position="1730"/>
        <end position="1748"/>
    </location>
</feature>
<keyword evidence="2" id="KW-0963">Cytoplasm</keyword>
<comment type="subcellular location">
    <subcellularLocation>
        <location evidence="1">Cytoplasm</location>
        <location evidence="1">Cytoskeleton</location>
        <location evidence="1">Spindle</location>
    </subcellularLocation>
</comment>
<keyword evidence="3" id="KW-0597">Phosphoprotein</keyword>
<dbReference type="EMBL" id="JABXBU010000003">
    <property type="protein sequence ID" value="KAF8792272.1"/>
    <property type="molecule type" value="Genomic_DNA"/>
</dbReference>
<evidence type="ECO:0000313" key="14">
    <source>
        <dbReference type="Proteomes" id="UP000807504"/>
    </source>
</evidence>
<dbReference type="SMART" id="SM00129">
    <property type="entry name" value="KISc"/>
    <property type="match status" value="1"/>
</dbReference>
<reference evidence="13" key="2">
    <citation type="submission" date="2020-06" db="EMBL/GenBank/DDBJ databases">
        <authorList>
            <person name="Sheffer M."/>
        </authorList>
    </citation>
    <scope>NUCLEOTIDE SEQUENCE</scope>
</reference>
<keyword evidence="6 10" id="KW-0175">Coiled coil</keyword>
<proteinExistence type="inferred from homology"/>
<organism evidence="13 14">
    <name type="scientific">Argiope bruennichi</name>
    <name type="common">Wasp spider</name>
    <name type="synonym">Aranea bruennichi</name>
    <dbReference type="NCBI Taxonomy" id="94029"/>
    <lineage>
        <taxon>Eukaryota</taxon>
        <taxon>Metazoa</taxon>
        <taxon>Ecdysozoa</taxon>
        <taxon>Arthropoda</taxon>
        <taxon>Chelicerata</taxon>
        <taxon>Arachnida</taxon>
        <taxon>Araneae</taxon>
        <taxon>Araneomorphae</taxon>
        <taxon>Entelegynae</taxon>
        <taxon>Araneoidea</taxon>
        <taxon>Araneidae</taxon>
        <taxon>Argiope</taxon>
    </lineage>
</organism>
<feature type="coiled-coil region" evidence="10">
    <location>
        <begin position="532"/>
        <end position="569"/>
    </location>
</feature>
<evidence type="ECO:0000256" key="1">
    <source>
        <dbReference type="ARBA" id="ARBA00004186"/>
    </source>
</evidence>
<name>A0A8T0FNY0_ARGBR</name>
<evidence type="ECO:0000256" key="4">
    <source>
        <dbReference type="ARBA" id="ARBA00022741"/>
    </source>
</evidence>
<comment type="similarity">
    <text evidence="9">Belongs to the TRAFAC class myosin-kinesin ATPase superfamily. Kinesin family.</text>
</comment>
<feature type="domain" description="Kinesin motor" evidence="12">
    <location>
        <begin position="42"/>
        <end position="488"/>
    </location>
</feature>
<dbReference type="InterPro" id="IPR047149">
    <property type="entry name" value="KIF11-like"/>
</dbReference>
<dbReference type="GO" id="GO:0005876">
    <property type="term" value="C:spindle microtubule"/>
    <property type="evidence" value="ECO:0007669"/>
    <property type="project" value="TreeGrafter"/>
</dbReference>
<feature type="region of interest" description="Disordered" evidence="11">
    <location>
        <begin position="1612"/>
        <end position="1796"/>
    </location>
</feature>
<keyword evidence="8" id="KW-0206">Cytoskeleton</keyword>
<dbReference type="Gene3D" id="3.40.850.10">
    <property type="entry name" value="Kinesin motor domain"/>
    <property type="match status" value="1"/>
</dbReference>
<protein>
    <submittedName>
        <fullName evidence="13">Kinesin-like protein KIF20B like protein</fullName>
    </submittedName>
</protein>
<dbReference type="GO" id="GO:0007018">
    <property type="term" value="P:microtubule-based movement"/>
    <property type="evidence" value="ECO:0007669"/>
    <property type="project" value="InterPro"/>
</dbReference>
<feature type="coiled-coil region" evidence="10">
    <location>
        <begin position="699"/>
        <end position="1414"/>
    </location>
</feature>
<feature type="compositionally biased region" description="Basic and acidic residues" evidence="11">
    <location>
        <begin position="1670"/>
        <end position="1703"/>
    </location>
</feature>
<dbReference type="Pfam" id="PF00225">
    <property type="entry name" value="Kinesin"/>
    <property type="match status" value="1"/>
</dbReference>
<feature type="compositionally biased region" description="Basic and acidic residues" evidence="11">
    <location>
        <begin position="1759"/>
        <end position="1777"/>
    </location>
</feature>
<dbReference type="GO" id="GO:0008574">
    <property type="term" value="F:plus-end-directed microtubule motor activity"/>
    <property type="evidence" value="ECO:0007669"/>
    <property type="project" value="TreeGrafter"/>
</dbReference>
<dbReference type="GO" id="GO:0005634">
    <property type="term" value="C:nucleus"/>
    <property type="evidence" value="ECO:0007669"/>
    <property type="project" value="TreeGrafter"/>
</dbReference>
<evidence type="ECO:0000256" key="9">
    <source>
        <dbReference type="PROSITE-ProRule" id="PRU00283"/>
    </source>
</evidence>
<evidence type="ECO:0000256" key="8">
    <source>
        <dbReference type="ARBA" id="ARBA00023212"/>
    </source>
</evidence>
<keyword evidence="14" id="KW-1185">Reference proteome</keyword>
<keyword evidence="7 9" id="KW-0505">Motor protein</keyword>
<evidence type="ECO:0000256" key="11">
    <source>
        <dbReference type="SAM" id="MobiDB-lite"/>
    </source>
</evidence>
<evidence type="ECO:0000256" key="6">
    <source>
        <dbReference type="ARBA" id="ARBA00023054"/>
    </source>
</evidence>
<dbReference type="PRINTS" id="PR00380">
    <property type="entry name" value="KINESINHEAVY"/>
</dbReference>
<dbReference type="GO" id="GO:0090307">
    <property type="term" value="P:mitotic spindle assembly"/>
    <property type="evidence" value="ECO:0007669"/>
    <property type="project" value="TreeGrafter"/>
</dbReference>
<dbReference type="SUPFAM" id="SSF57997">
    <property type="entry name" value="Tropomyosin"/>
    <property type="match status" value="1"/>
</dbReference>
<evidence type="ECO:0000256" key="10">
    <source>
        <dbReference type="SAM" id="Coils"/>
    </source>
</evidence>
<evidence type="ECO:0000256" key="7">
    <source>
        <dbReference type="ARBA" id="ARBA00023175"/>
    </source>
</evidence>
<dbReference type="InterPro" id="IPR001752">
    <property type="entry name" value="Kinesin_motor_dom"/>
</dbReference>
<evidence type="ECO:0000256" key="2">
    <source>
        <dbReference type="ARBA" id="ARBA00022490"/>
    </source>
</evidence>
<feature type="coiled-coil region" evidence="10">
    <location>
        <begin position="601"/>
        <end position="649"/>
    </location>
</feature>
<dbReference type="PANTHER" id="PTHR47970">
    <property type="entry name" value="KINESIN-LIKE PROTEIN KIF11"/>
    <property type="match status" value="1"/>
</dbReference>
<feature type="coiled-coil region" evidence="10">
    <location>
        <begin position="1454"/>
        <end position="1495"/>
    </location>
</feature>
<dbReference type="PROSITE" id="PS50067">
    <property type="entry name" value="KINESIN_MOTOR_2"/>
    <property type="match status" value="1"/>
</dbReference>
<evidence type="ECO:0000313" key="13">
    <source>
        <dbReference type="EMBL" id="KAF8792272.1"/>
    </source>
</evidence>
<dbReference type="GO" id="GO:0008017">
    <property type="term" value="F:microtubule binding"/>
    <property type="evidence" value="ECO:0007669"/>
    <property type="project" value="InterPro"/>
</dbReference>
<dbReference type="GO" id="GO:0005524">
    <property type="term" value="F:ATP binding"/>
    <property type="evidence" value="ECO:0007669"/>
    <property type="project" value="UniProtKB-UniRule"/>
</dbReference>
<reference evidence="13" key="1">
    <citation type="journal article" date="2020" name="bioRxiv">
        <title>Chromosome-level reference genome of the European wasp spider Argiope bruennichi: a resource for studies on range expansion and evolutionary adaptation.</title>
        <authorList>
            <person name="Sheffer M.M."/>
            <person name="Hoppe A."/>
            <person name="Krehenwinkel H."/>
            <person name="Uhl G."/>
            <person name="Kuss A.W."/>
            <person name="Jensen L."/>
            <person name="Jensen C."/>
            <person name="Gillespie R.G."/>
            <person name="Hoff K.J."/>
            <person name="Prost S."/>
        </authorList>
    </citation>
    <scope>NUCLEOTIDE SEQUENCE</scope>
</reference>
<feature type="compositionally biased region" description="Basic and acidic residues" evidence="11">
    <location>
        <begin position="1615"/>
        <end position="1656"/>
    </location>
</feature>
<feature type="binding site" evidence="9">
    <location>
        <begin position="136"/>
        <end position="143"/>
    </location>
    <ligand>
        <name>ATP</name>
        <dbReference type="ChEBI" id="CHEBI:30616"/>
    </ligand>
</feature>
<sequence>MSFSPLDNREGESPINLPRVTMCLDGAFQDELKEEDLPKSENMKVFARVRPMLQKEEDAGYRDCIAAIDDETVRAVVPANSVKFKNSGLNPQDVFDFKYTQAFGPDIGQFVFFEQTIMDTMVGLIEGQNCLIFNYGITNSGKTYTLQGNEANPGIIPLAMHLFFGCIESQLMNDICVKPDKFSDTVVLNDSERTQEYRLKEELLRLVDHDSINKTTGSETSISSSRSSKLFSQVLCECFRDDFKYQSDTTLPPDEMIAAQSALYMREQCKKKVDDQPGKCNIWVSFIEIYNEYIYDLLQPNITQRQKLSLAEDQNGDVYVKGAREICISNSMEAIKLLQVGRRNLRIASTKLNYQSSRSHCIFTVKIARVYDDEEHGTCGRVNRISFCDLAGSERANKAQTSGMRLKEAGYINTSLMVLGRCLDQLRRNQTARDKKMIPFRESKLTRLFSNHFLGKGKAVMIANASPCEYTFDETLNVLRFSALAKDLTIADSYISTAQSSILDICNQWRTSKNRNSGVSPDQSCEFDSSFMQELEEKDEMIEKLVDVAESLRLNLEKERKEKIELEFKIRQEVGNEYAAYSDGLLDEQKEIFERQIESLREIYTKRIEAMKEMYEKKIRELQEEDGSEDSFEKSISEINKTFDKLEEESLISFSPAVGALPKQEVPKAEGNVSVTVDTSMDFFDAVAEEEDEKSTTDIQSLKKELESVSKELDVTKIKLEQTTKNLKESQSEGAIAKEKSDALNCKLLEANQVLEEYQKELEQLKANCVSFENEIDSLLEERKKLQDNILHLSGQIAQSTTETEQLKKEKCEMEESYSLKLAESEQKIADLEDKCRELSCKLEESVQTIEEEKMKFNKLEEEYVSYKSNVTSTAEEFSDLKEKFNTFSQQLAQTENEAEQLKKEKLEMEEDYSQKLSESEKKIADLEEKCRELNCKLEDVEMKYNNLKEEYDIYKSDTTSTSEEFSDLKEQFTAVSQQLAQTQNETEQFKKEKLEMEEDYAEKLAESEKKIADLEEKCSELNCKLEDVEMKYNILKEEYDIYKSDTTSTSEEFSDLKEKYTAISQQLAQTEKEAEQLKKEKLEMEEGYCRKLAESEKKIADLEETSSEANCKLEESVQILKDLKMKYNNLEEEYDINKSNSSSSAKDFDDLKAKFAEMSEELELATSEIELLKNEKLSAETDFSTEKRKLIEEMTILEEKCKELNLKSENLTKITAEEKSKYDELEAEYINYKKNICSETEDKENVTEQLSMISKELDVSNLQIENLRKEKLELEENFAKEKETLNEELKSVNEKSKELGLELEKITEILKGKQSEVSELMSKCDHLETENAKLLQNIRNYEENSVSEKTDDTHTAKIEELDSKLEEVNKLLEEKQSKIDQLEKECSYHKSENADLLKALDAEKEKYAKLFEEQASAITEVEHLQKEITEAVDVHSKALSNVKTEEAIAQEKCNELLTKLEETSKMIEDQKIKISEAEENSSKYKNLNLELSENLTSLKEDYSSFTEIYGKLVQVLQKCELSATNKIKQLHSSSIKNLDLLVDLSRQIREKETSIEELERALCDCQNQLKESEAKAKKQMHALKQQHSVEIEEMAHLKKLVEEENLQLKSTVAEMEKKDDKKEGDKMDEDVKKEQDEMDEDVKKEEDKKKEEKMKRSSSNVSRGRKKRSISDVSKEEVDCSQDKENSDRESRKEKVNEEKATSKRRRVLRSRQETADDNNSSHSESEEESHKTSIKKKEEIDDEYKPPAKTATRRKAPAKERSRQTQKKTTVEELKVPATRTSRRKLQDENQSPVQKAMAFVGSKLRSVAQTVSNMPSPRITRGRRKLFNADAATPLERKWKL</sequence>
<gene>
    <name evidence="13" type="ORF">HNY73_003891</name>
</gene>
<dbReference type="Proteomes" id="UP000807504">
    <property type="component" value="Unassembled WGS sequence"/>
</dbReference>
<keyword evidence="5 9" id="KW-0067">ATP-binding</keyword>
<comment type="caution">
    <text evidence="13">The sequence shown here is derived from an EMBL/GenBank/DDBJ whole genome shotgun (WGS) entry which is preliminary data.</text>
</comment>